<organism evidence="7 8">
    <name type="scientific">Pedobacter hiemivivus</name>
    <dbReference type="NCBI Taxonomy" id="2530454"/>
    <lineage>
        <taxon>Bacteria</taxon>
        <taxon>Pseudomonadati</taxon>
        <taxon>Bacteroidota</taxon>
        <taxon>Sphingobacteriia</taxon>
        <taxon>Sphingobacteriales</taxon>
        <taxon>Sphingobacteriaceae</taxon>
        <taxon>Pedobacter</taxon>
    </lineage>
</organism>
<dbReference type="OrthoDB" id="9803470at2"/>
<dbReference type="Gene3D" id="1.10.10.10">
    <property type="entry name" value="Winged helix-like DNA-binding domain superfamily/Winged helix DNA-binding domain"/>
    <property type="match status" value="1"/>
</dbReference>
<dbReference type="GO" id="GO:0006352">
    <property type="term" value="P:DNA-templated transcription initiation"/>
    <property type="evidence" value="ECO:0007669"/>
    <property type="project" value="InterPro"/>
</dbReference>
<dbReference type="Gene3D" id="1.10.1740.10">
    <property type="match status" value="1"/>
</dbReference>
<dbReference type="AlphaFoldDB" id="A0A4R0N2T7"/>
<feature type="domain" description="RNA polymerase sigma-70 region 2" evidence="5">
    <location>
        <begin position="13"/>
        <end position="76"/>
    </location>
</feature>
<dbReference type="Pfam" id="PF08281">
    <property type="entry name" value="Sigma70_r4_2"/>
    <property type="match status" value="1"/>
</dbReference>
<evidence type="ECO:0000256" key="2">
    <source>
        <dbReference type="ARBA" id="ARBA00023015"/>
    </source>
</evidence>
<proteinExistence type="inferred from homology"/>
<dbReference type="GO" id="GO:0016987">
    <property type="term" value="F:sigma factor activity"/>
    <property type="evidence" value="ECO:0007669"/>
    <property type="project" value="UniProtKB-KW"/>
</dbReference>
<gene>
    <name evidence="7" type="ORF">EZ444_18535</name>
</gene>
<dbReference type="Proteomes" id="UP000291117">
    <property type="component" value="Unassembled WGS sequence"/>
</dbReference>
<keyword evidence="2" id="KW-0805">Transcription regulation</keyword>
<dbReference type="InterPro" id="IPR007627">
    <property type="entry name" value="RNA_pol_sigma70_r2"/>
</dbReference>
<comment type="caution">
    <text evidence="7">The sequence shown here is derived from an EMBL/GenBank/DDBJ whole genome shotgun (WGS) entry which is preliminary data.</text>
</comment>
<protein>
    <submittedName>
        <fullName evidence="7">RNA polymerase sigma factor</fullName>
    </submittedName>
</protein>
<evidence type="ECO:0000256" key="1">
    <source>
        <dbReference type="ARBA" id="ARBA00010641"/>
    </source>
</evidence>
<dbReference type="PANTHER" id="PTHR43133:SF25">
    <property type="entry name" value="RNA POLYMERASE SIGMA FACTOR RFAY-RELATED"/>
    <property type="match status" value="1"/>
</dbReference>
<dbReference type="SUPFAM" id="SSF88659">
    <property type="entry name" value="Sigma3 and sigma4 domains of RNA polymerase sigma factors"/>
    <property type="match status" value="1"/>
</dbReference>
<dbReference type="InterPro" id="IPR014284">
    <property type="entry name" value="RNA_pol_sigma-70_dom"/>
</dbReference>
<evidence type="ECO:0000256" key="4">
    <source>
        <dbReference type="ARBA" id="ARBA00023163"/>
    </source>
</evidence>
<evidence type="ECO:0000313" key="7">
    <source>
        <dbReference type="EMBL" id="TCC92732.1"/>
    </source>
</evidence>
<keyword evidence="4" id="KW-0804">Transcription</keyword>
<reference evidence="7 8" key="1">
    <citation type="submission" date="2019-02" db="EMBL/GenBank/DDBJ databases">
        <title>Pedobacter sp. RP-3-8 sp. nov., isolated from Arctic soil.</title>
        <authorList>
            <person name="Dahal R.H."/>
        </authorList>
    </citation>
    <scope>NUCLEOTIDE SEQUENCE [LARGE SCALE GENOMIC DNA]</scope>
    <source>
        <strain evidence="7 8">RP-3-8</strain>
    </source>
</reference>
<keyword evidence="3" id="KW-0731">Sigma factor</keyword>
<dbReference type="SUPFAM" id="SSF88946">
    <property type="entry name" value="Sigma2 domain of RNA polymerase sigma factors"/>
    <property type="match status" value="1"/>
</dbReference>
<dbReference type="EMBL" id="SJSM01000013">
    <property type="protein sequence ID" value="TCC92732.1"/>
    <property type="molecule type" value="Genomic_DNA"/>
</dbReference>
<dbReference type="InterPro" id="IPR036388">
    <property type="entry name" value="WH-like_DNA-bd_sf"/>
</dbReference>
<dbReference type="NCBIfam" id="TIGR02937">
    <property type="entry name" value="sigma70-ECF"/>
    <property type="match status" value="1"/>
</dbReference>
<evidence type="ECO:0000256" key="3">
    <source>
        <dbReference type="ARBA" id="ARBA00023082"/>
    </source>
</evidence>
<dbReference type="InterPro" id="IPR013249">
    <property type="entry name" value="RNA_pol_sigma70_r4_t2"/>
</dbReference>
<name>A0A4R0N2T7_9SPHI</name>
<dbReference type="InterPro" id="IPR039425">
    <property type="entry name" value="RNA_pol_sigma-70-like"/>
</dbReference>
<dbReference type="RefSeq" id="WP_131610635.1">
    <property type="nucleotide sequence ID" value="NZ_SJSM01000013.1"/>
</dbReference>
<evidence type="ECO:0000313" key="8">
    <source>
        <dbReference type="Proteomes" id="UP000291117"/>
    </source>
</evidence>
<evidence type="ECO:0000259" key="5">
    <source>
        <dbReference type="Pfam" id="PF04542"/>
    </source>
</evidence>
<dbReference type="Pfam" id="PF04542">
    <property type="entry name" value="Sigma70_r2"/>
    <property type="match status" value="1"/>
</dbReference>
<feature type="domain" description="RNA polymerase sigma factor 70 region 4 type 2" evidence="6">
    <location>
        <begin position="109"/>
        <end position="159"/>
    </location>
</feature>
<dbReference type="GO" id="GO:0003677">
    <property type="term" value="F:DNA binding"/>
    <property type="evidence" value="ECO:0007669"/>
    <property type="project" value="InterPro"/>
</dbReference>
<sequence length="173" mass="20246">MSVLNLDDEICNYRSSLEAFALKFTGDVEDANDLVQDTILKAIRYMHLYRKETNLAGWLCIIMKNTFINNYRYNVRRRAVVISTDNLLMYQTQKNSAANVGEDKFILKDIHTALANLEPEYSTPFLRYFEGYKYHEIAVEMDIPMGTVKTRIHIARQLLKSQLKMYKSRALNF</sequence>
<keyword evidence="8" id="KW-1185">Reference proteome</keyword>
<evidence type="ECO:0000259" key="6">
    <source>
        <dbReference type="Pfam" id="PF08281"/>
    </source>
</evidence>
<dbReference type="PANTHER" id="PTHR43133">
    <property type="entry name" value="RNA POLYMERASE ECF-TYPE SIGMA FACTO"/>
    <property type="match status" value="1"/>
</dbReference>
<dbReference type="InterPro" id="IPR013325">
    <property type="entry name" value="RNA_pol_sigma_r2"/>
</dbReference>
<dbReference type="InterPro" id="IPR013324">
    <property type="entry name" value="RNA_pol_sigma_r3/r4-like"/>
</dbReference>
<accession>A0A4R0N2T7</accession>
<comment type="similarity">
    <text evidence="1">Belongs to the sigma-70 factor family. ECF subfamily.</text>
</comment>
<dbReference type="CDD" id="cd06171">
    <property type="entry name" value="Sigma70_r4"/>
    <property type="match status" value="1"/>
</dbReference>